<protein>
    <submittedName>
        <fullName evidence="2">Uncharacterized protein</fullName>
    </submittedName>
</protein>
<evidence type="ECO:0000256" key="1">
    <source>
        <dbReference type="SAM" id="MobiDB-lite"/>
    </source>
</evidence>
<name>A0ABQ9B0W1_9ROSI</name>
<comment type="caution">
    <text evidence="2">The sequence shown here is derived from an EMBL/GenBank/DDBJ whole genome shotgun (WGS) entry which is preliminary data.</text>
</comment>
<proteinExistence type="predicted"/>
<reference evidence="2" key="2">
    <citation type="journal article" date="2023" name="Int. J. Mol. Sci.">
        <title>De Novo Assembly and Annotation of 11 Diverse Shrub Willow (Salix) Genomes Reveals Novel Gene Organization in Sex-Linked Regions.</title>
        <authorList>
            <person name="Hyden B."/>
            <person name="Feng K."/>
            <person name="Yates T.B."/>
            <person name="Jawdy S."/>
            <person name="Cereghino C."/>
            <person name="Smart L.B."/>
            <person name="Muchero W."/>
        </authorList>
    </citation>
    <scope>NUCLEOTIDE SEQUENCE</scope>
    <source>
        <tissue evidence="2">Shoot tip</tissue>
    </source>
</reference>
<feature type="region of interest" description="Disordered" evidence="1">
    <location>
        <begin position="1"/>
        <end position="28"/>
    </location>
</feature>
<accession>A0ABQ9B0W1</accession>
<organism evidence="2 3">
    <name type="scientific">Salix suchowensis</name>
    <dbReference type="NCBI Taxonomy" id="1278906"/>
    <lineage>
        <taxon>Eukaryota</taxon>
        <taxon>Viridiplantae</taxon>
        <taxon>Streptophyta</taxon>
        <taxon>Embryophyta</taxon>
        <taxon>Tracheophyta</taxon>
        <taxon>Spermatophyta</taxon>
        <taxon>Magnoliopsida</taxon>
        <taxon>eudicotyledons</taxon>
        <taxon>Gunneridae</taxon>
        <taxon>Pentapetalae</taxon>
        <taxon>rosids</taxon>
        <taxon>fabids</taxon>
        <taxon>Malpighiales</taxon>
        <taxon>Salicaceae</taxon>
        <taxon>Saliceae</taxon>
        <taxon>Salix</taxon>
    </lineage>
</organism>
<evidence type="ECO:0000313" key="2">
    <source>
        <dbReference type="EMBL" id="KAJ6366757.1"/>
    </source>
</evidence>
<sequence>MDFKRKPWEQKLPLHQSQRQQWESFPVGLSGGGITKGYAAEEIKNADPST</sequence>
<keyword evidence="3" id="KW-1185">Reference proteome</keyword>
<feature type="non-terminal residue" evidence="2">
    <location>
        <position position="50"/>
    </location>
</feature>
<dbReference type="EMBL" id="JAPFFI010000014">
    <property type="protein sequence ID" value="KAJ6366757.1"/>
    <property type="molecule type" value="Genomic_DNA"/>
</dbReference>
<gene>
    <name evidence="2" type="ORF">OIU77_003189</name>
</gene>
<evidence type="ECO:0000313" key="3">
    <source>
        <dbReference type="Proteomes" id="UP001141253"/>
    </source>
</evidence>
<reference evidence="2" key="1">
    <citation type="submission" date="2022-10" db="EMBL/GenBank/DDBJ databases">
        <authorList>
            <person name="Hyden B.L."/>
            <person name="Feng K."/>
            <person name="Yates T."/>
            <person name="Jawdy S."/>
            <person name="Smart L.B."/>
            <person name="Muchero W."/>
        </authorList>
    </citation>
    <scope>NUCLEOTIDE SEQUENCE</scope>
    <source>
        <tissue evidence="2">Shoot tip</tissue>
    </source>
</reference>
<dbReference type="Proteomes" id="UP001141253">
    <property type="component" value="Chromosome 7"/>
</dbReference>